<dbReference type="AlphaFoldDB" id="A0ABD0JPM9"/>
<proteinExistence type="predicted"/>
<gene>
    <name evidence="2" type="ORF">BaRGS_00032156</name>
</gene>
<sequence length="316" mass="34694">MLANADLIRVGICVGFGIILCGLRFKLVLYVDAIFSIVSGVCTFLYATDGLTQYTKGISVDFQHELLVQFRVILLIMPSIIWLLSQKSMDVTVRTAIGVSRFVSCSGAFIVMAAAHMGSDNFTTFHLLYSVLPFGLWGLAMCVQLVRTGSRVNIKLRNVDVNTYIVIDMVLLLIIGLVHLSSPALLYGLLDLTLDPLHIYLHRVNGAVMLGLACHTWVGQRFRYVEDKHSLLLTRLLCCLLWLGRVAHAFVNGQLPAQPAAYAYVGTVSAILLPAFLGCVLAENGPFTSAYWSGNRNPSMVGQEHLPDSQGRPSAY</sequence>
<keyword evidence="1" id="KW-0812">Transmembrane</keyword>
<evidence type="ECO:0000256" key="1">
    <source>
        <dbReference type="SAM" id="Phobius"/>
    </source>
</evidence>
<accession>A0ABD0JPM9</accession>
<feature type="transmembrane region" description="Helical" evidence="1">
    <location>
        <begin position="230"/>
        <end position="250"/>
    </location>
</feature>
<feature type="transmembrane region" description="Helical" evidence="1">
    <location>
        <begin position="66"/>
        <end position="84"/>
    </location>
</feature>
<keyword evidence="1" id="KW-1133">Transmembrane helix</keyword>
<dbReference type="Proteomes" id="UP001519460">
    <property type="component" value="Unassembled WGS sequence"/>
</dbReference>
<keyword evidence="3" id="KW-1185">Reference proteome</keyword>
<feature type="transmembrane region" description="Helical" evidence="1">
    <location>
        <begin position="6"/>
        <end position="23"/>
    </location>
</feature>
<feature type="transmembrane region" description="Helical" evidence="1">
    <location>
        <begin position="262"/>
        <end position="282"/>
    </location>
</feature>
<comment type="caution">
    <text evidence="2">The sequence shown here is derived from an EMBL/GenBank/DDBJ whole genome shotgun (WGS) entry which is preliminary data.</text>
</comment>
<evidence type="ECO:0000313" key="2">
    <source>
        <dbReference type="EMBL" id="KAK7476610.1"/>
    </source>
</evidence>
<feature type="transmembrane region" description="Helical" evidence="1">
    <location>
        <begin position="127"/>
        <end position="149"/>
    </location>
</feature>
<keyword evidence="1" id="KW-0472">Membrane</keyword>
<feature type="transmembrane region" description="Helical" evidence="1">
    <location>
        <begin position="96"/>
        <end position="115"/>
    </location>
</feature>
<evidence type="ECO:0000313" key="3">
    <source>
        <dbReference type="Proteomes" id="UP001519460"/>
    </source>
</evidence>
<feature type="transmembrane region" description="Helical" evidence="1">
    <location>
        <begin position="161"/>
        <end position="180"/>
    </location>
</feature>
<name>A0ABD0JPM9_9CAEN</name>
<feature type="transmembrane region" description="Helical" evidence="1">
    <location>
        <begin position="28"/>
        <end position="46"/>
    </location>
</feature>
<dbReference type="EMBL" id="JACVVK020000371">
    <property type="protein sequence ID" value="KAK7476610.1"/>
    <property type="molecule type" value="Genomic_DNA"/>
</dbReference>
<organism evidence="2 3">
    <name type="scientific">Batillaria attramentaria</name>
    <dbReference type="NCBI Taxonomy" id="370345"/>
    <lineage>
        <taxon>Eukaryota</taxon>
        <taxon>Metazoa</taxon>
        <taxon>Spiralia</taxon>
        <taxon>Lophotrochozoa</taxon>
        <taxon>Mollusca</taxon>
        <taxon>Gastropoda</taxon>
        <taxon>Caenogastropoda</taxon>
        <taxon>Sorbeoconcha</taxon>
        <taxon>Cerithioidea</taxon>
        <taxon>Batillariidae</taxon>
        <taxon>Batillaria</taxon>
    </lineage>
</organism>
<protein>
    <submittedName>
        <fullName evidence="2">Uncharacterized protein</fullName>
    </submittedName>
</protein>
<feature type="transmembrane region" description="Helical" evidence="1">
    <location>
        <begin position="200"/>
        <end position="218"/>
    </location>
</feature>
<reference evidence="2 3" key="1">
    <citation type="journal article" date="2023" name="Sci. Data">
        <title>Genome assembly of the Korean intertidal mud-creeper Batillaria attramentaria.</title>
        <authorList>
            <person name="Patra A.K."/>
            <person name="Ho P.T."/>
            <person name="Jun S."/>
            <person name="Lee S.J."/>
            <person name="Kim Y."/>
            <person name="Won Y.J."/>
        </authorList>
    </citation>
    <scope>NUCLEOTIDE SEQUENCE [LARGE SCALE GENOMIC DNA]</scope>
    <source>
        <strain evidence="2">Wonlab-2016</strain>
    </source>
</reference>